<proteinExistence type="inferred from homology"/>
<evidence type="ECO:0000256" key="3">
    <source>
        <dbReference type="ARBA" id="ARBA00022483"/>
    </source>
</evidence>
<dbReference type="Proteomes" id="UP000499080">
    <property type="component" value="Unassembled WGS sequence"/>
</dbReference>
<evidence type="ECO:0000256" key="2">
    <source>
        <dbReference type="ARBA" id="ARBA00004613"/>
    </source>
</evidence>
<dbReference type="EMBL" id="BGPR01000686">
    <property type="protein sequence ID" value="GBM31510.1"/>
    <property type="molecule type" value="Genomic_DNA"/>
</dbReference>
<keyword evidence="8" id="KW-0677">Repeat</keyword>
<protein>
    <recommendedName>
        <fullName evidence="15">Alpha-latrotoxin</fullName>
    </recommendedName>
</protein>
<gene>
    <name evidence="17" type="ORF">AVEN_247214_1</name>
</gene>
<evidence type="ECO:0000256" key="5">
    <source>
        <dbReference type="ARBA" id="ARBA00022537"/>
    </source>
</evidence>
<evidence type="ECO:0000256" key="15">
    <source>
        <dbReference type="ARBA" id="ARBA00049811"/>
    </source>
</evidence>
<keyword evidence="9" id="KW-0638">Presynaptic neurotoxin</keyword>
<keyword evidence="3" id="KW-0268">Exocytosis</keyword>
<dbReference type="Gene3D" id="1.25.40.20">
    <property type="entry name" value="Ankyrin repeat-containing domain"/>
    <property type="match status" value="2"/>
</dbReference>
<feature type="repeat" description="ANK" evidence="16">
    <location>
        <begin position="38"/>
        <end position="72"/>
    </location>
</feature>
<keyword evidence="4" id="KW-0964">Secreted</keyword>
<evidence type="ECO:0000256" key="12">
    <source>
        <dbReference type="ARBA" id="ARBA00023298"/>
    </source>
</evidence>
<keyword evidence="6" id="KW-0800">Toxin</keyword>
<evidence type="ECO:0000256" key="6">
    <source>
        <dbReference type="ARBA" id="ARBA00022656"/>
    </source>
</evidence>
<dbReference type="OrthoDB" id="539213at2759"/>
<evidence type="ECO:0000256" key="16">
    <source>
        <dbReference type="PROSITE-ProRule" id="PRU00023"/>
    </source>
</evidence>
<comment type="caution">
    <text evidence="17">The sequence shown here is derived from an EMBL/GenBank/DDBJ whole genome shotgun (WGS) entry which is preliminary data.</text>
</comment>
<evidence type="ECO:0000256" key="9">
    <source>
        <dbReference type="ARBA" id="ARBA00023028"/>
    </source>
</evidence>
<evidence type="ECO:0000256" key="13">
    <source>
        <dbReference type="ARBA" id="ARBA00049657"/>
    </source>
</evidence>
<name>A0A4Y2EQL5_ARAVE</name>
<evidence type="ECO:0000256" key="14">
    <source>
        <dbReference type="ARBA" id="ARBA00049715"/>
    </source>
</evidence>
<dbReference type="SUPFAM" id="SSF48403">
    <property type="entry name" value="Ankyrin repeat"/>
    <property type="match status" value="1"/>
</dbReference>
<dbReference type="SMART" id="SM00248">
    <property type="entry name" value="ANK"/>
    <property type="match status" value="6"/>
</dbReference>
<evidence type="ECO:0000313" key="17">
    <source>
        <dbReference type="EMBL" id="GBM31510.1"/>
    </source>
</evidence>
<evidence type="ECO:0000256" key="8">
    <source>
        <dbReference type="ARBA" id="ARBA00022737"/>
    </source>
</evidence>
<keyword evidence="11" id="KW-0472">Membrane</keyword>
<evidence type="ECO:0000256" key="4">
    <source>
        <dbReference type="ARBA" id="ARBA00022525"/>
    </source>
</evidence>
<evidence type="ECO:0000256" key="7">
    <source>
        <dbReference type="ARBA" id="ARBA00022699"/>
    </source>
</evidence>
<dbReference type="GO" id="GO:0044231">
    <property type="term" value="C:host cell presynaptic membrane"/>
    <property type="evidence" value="ECO:0007669"/>
    <property type="project" value="UniProtKB-KW"/>
</dbReference>
<dbReference type="PANTHER" id="PTHR24198">
    <property type="entry name" value="ANKYRIN REPEAT AND PROTEIN KINASE DOMAIN-CONTAINING PROTEIN"/>
    <property type="match status" value="1"/>
</dbReference>
<dbReference type="GO" id="GO:0044218">
    <property type="term" value="C:other organism cell membrane"/>
    <property type="evidence" value="ECO:0007669"/>
    <property type="project" value="UniProtKB-KW"/>
</dbReference>
<accession>A0A4Y2EQL5</accession>
<keyword evidence="12" id="KW-1053">Target membrane</keyword>
<dbReference type="GO" id="GO:0005576">
    <property type="term" value="C:extracellular region"/>
    <property type="evidence" value="ECO:0007669"/>
    <property type="project" value="UniProtKB-SubCell"/>
</dbReference>
<evidence type="ECO:0000256" key="1">
    <source>
        <dbReference type="ARBA" id="ARBA00004175"/>
    </source>
</evidence>
<keyword evidence="18" id="KW-1185">Reference proteome</keyword>
<evidence type="ECO:0000256" key="10">
    <source>
        <dbReference type="ARBA" id="ARBA00023043"/>
    </source>
</evidence>
<keyword evidence="7" id="KW-0528">Neurotoxin</keyword>
<evidence type="ECO:0000313" key="18">
    <source>
        <dbReference type="Proteomes" id="UP000499080"/>
    </source>
</evidence>
<organism evidence="17 18">
    <name type="scientific">Araneus ventricosus</name>
    <name type="common">Orbweaver spider</name>
    <name type="synonym">Epeira ventricosa</name>
    <dbReference type="NCBI Taxonomy" id="182803"/>
    <lineage>
        <taxon>Eukaryota</taxon>
        <taxon>Metazoa</taxon>
        <taxon>Ecdysozoa</taxon>
        <taxon>Arthropoda</taxon>
        <taxon>Chelicerata</taxon>
        <taxon>Arachnida</taxon>
        <taxon>Araneae</taxon>
        <taxon>Araneomorphae</taxon>
        <taxon>Entelegynae</taxon>
        <taxon>Araneoidea</taxon>
        <taxon>Araneidae</taxon>
        <taxon>Araneus</taxon>
    </lineage>
</organism>
<dbReference type="AlphaFoldDB" id="A0A4Y2EQL5"/>
<dbReference type="GO" id="GO:0006887">
    <property type="term" value="P:exocytosis"/>
    <property type="evidence" value="ECO:0007669"/>
    <property type="project" value="UniProtKB-KW"/>
</dbReference>
<comment type="subunit">
    <text evidence="14">Homotetramer in membranes.</text>
</comment>
<dbReference type="InterPro" id="IPR036770">
    <property type="entry name" value="Ankyrin_rpt-contain_sf"/>
</dbReference>
<sequence length="430" mass="49933">MDYNVKQSLHDLVKSDDNIALVRKLLARGADPNFENSHRETLIHVAAKSTEDNIGIVQELINAGADADRCDRFLYKPLHYAVVFRKRRVVEALLQSRIRINSQDSFGKTALHYAVNNNHPLTVRFGVIPPHAQVPDLCIVRKLLDHKHINVNIKDLTFKTPLMQAVKDKNIEIVKLLLNQEPRLDDSNIYGQTALHMALAPQNKCPYIVVLLLLKRASLLKMNNFDETPLDIIIHSGSFHFRRIFLKVIAFTYHINGLLMKKVLRIPELAQFLSRCCDEINHMKRDIIADELTVFDFCCKSAPKYSFRNPILQIYKPVVEKIITGLYPEYFCYILHRISKSNLSAVLKVAVVQKYYKRNCDDRDCKKMHPTAFSEVVRLSLLYDYLSILDIFRLIVIFSSVQIDESMLTIREHECYLTDSWEEYPDKHFY</sequence>
<comment type="subcellular location">
    <subcellularLocation>
        <location evidence="2">Secreted</location>
    </subcellularLocation>
    <subcellularLocation>
        <location evidence="1">Target cell membrane</location>
    </subcellularLocation>
</comment>
<dbReference type="PROSITE" id="PS50088">
    <property type="entry name" value="ANK_REPEAT"/>
    <property type="match status" value="1"/>
</dbReference>
<dbReference type="PANTHER" id="PTHR24198:SF165">
    <property type="entry name" value="ANKYRIN REPEAT-CONTAINING PROTEIN-RELATED"/>
    <property type="match status" value="1"/>
</dbReference>
<evidence type="ECO:0000256" key="11">
    <source>
        <dbReference type="ARBA" id="ARBA00023136"/>
    </source>
</evidence>
<dbReference type="GO" id="GO:0090729">
    <property type="term" value="F:toxin activity"/>
    <property type="evidence" value="ECO:0007669"/>
    <property type="project" value="UniProtKB-KW"/>
</dbReference>
<reference evidence="17 18" key="1">
    <citation type="journal article" date="2019" name="Sci. Rep.">
        <title>Orb-weaving spider Araneus ventricosus genome elucidates the spidroin gene catalogue.</title>
        <authorList>
            <person name="Kono N."/>
            <person name="Nakamura H."/>
            <person name="Ohtoshi R."/>
            <person name="Moran D.A.P."/>
            <person name="Shinohara A."/>
            <person name="Yoshida Y."/>
            <person name="Fujiwara M."/>
            <person name="Mori M."/>
            <person name="Tomita M."/>
            <person name="Arakawa K."/>
        </authorList>
    </citation>
    <scope>NUCLEOTIDE SEQUENCE [LARGE SCALE GENOMIC DNA]</scope>
</reference>
<keyword evidence="5" id="KW-1052">Target cell membrane</keyword>
<comment type="similarity">
    <text evidence="13">Belongs to the cationic peptide 01 (latrotoxin) family. 03 (alpha-latrotoxin) subfamily.</text>
</comment>
<dbReference type="Pfam" id="PF12796">
    <property type="entry name" value="Ank_2"/>
    <property type="match status" value="2"/>
</dbReference>
<keyword evidence="10 16" id="KW-0040">ANK repeat</keyword>
<dbReference type="InterPro" id="IPR002110">
    <property type="entry name" value="Ankyrin_rpt"/>
</dbReference>